<keyword evidence="1" id="KW-0175">Coiled coil</keyword>
<feature type="compositionally biased region" description="Basic and acidic residues" evidence="2">
    <location>
        <begin position="178"/>
        <end position="189"/>
    </location>
</feature>
<feature type="region of interest" description="Disordered" evidence="2">
    <location>
        <begin position="116"/>
        <end position="139"/>
    </location>
</feature>
<comment type="caution">
    <text evidence="3">The sequence shown here is derived from an EMBL/GenBank/DDBJ whole genome shotgun (WGS) entry which is preliminary data.</text>
</comment>
<sequence>MENARENLNIYEDVCDFDLGDEVEKLKTENENLQKHIRSLEDDIEKITATVVKLTEDQDTLKNNISTLYLTAKAEIERKDRMISELRTKGERKTLLRKILLLKKFKYDNNSKVTQERAQEEFDDKNQHSSAAGRWHSEGKECDVLEDNTAKEFKYDVSKGRKKDFDDNRQSGRAGSSHSEEKEGIVLEDNTDKKLKCNVGGEEGEVFDKHDSYRSGSLQSEERENIWEDNSTNKFKCDNFKERREEFYDKHRNRHRSRSRHPGDKYNNRGYRSRSKSWERNEFYYNDDRGRWYNHNDNFSFSDERAWKFGYRENWNDTRGVWENDVYGKYEHRHFGYRDSRGQHKQYFERAAHVKRESSPVHHTFSEREEKYEKPKEYNKLEVKSRNKEPSQRLTKSNTVQESSSIGTIRETTISEKEDVTKTKPKKRLKMLDEAEKKMRKLRATPIKSNNSWSEQIPSLTNNRLKEISRNITEEVDNGYRKDLKKCKPEIAGREDSKANKRSMKKISRRSTEEVNKKESLKKGDPDKILFIDLYDEDEEDQDLIIIDEFSNSNLDDEKFEKKEAVEKNKILSEDLTNNTIQDITYHLTNEGNNVYHFKQKDINSIDKHATVNLDAANTDKKIKGMSKVDLLNTRKKNRKVEERIKDVNKTKKSETNDGKYLNVNLNVGNSADDDKIFKNFSEENLSKSAKQVISLFGENTKGKNYVDKKRNVFVFEKSLNFGADNSTGNEMRDAKKFNKSPPKEDLSNTPKQSVKLNSCVKGVNKRVTYHQENINRTEDSSIVKMDAENTTKNRKREASKKIEILSNIRLDTEKNANVEMKNINQSVSCEKKEAKKKKNTPKDLSNTTNKEGKLSPKINIKNEKKNMQPKQQMSSIHLDDENTSKNKKITTRRKIKIANDDSTNSTKKDMNIVMEKKDVSLCDKKNVNVILDADYEPPKEENNSSSNTHVSNTTHENMETVEKQIMTDRGNVKKCSKQKIVIDIEDTSNVNRDVANTTDKKMESKEKIKKSIKRSFNACYKARHGPNYRRGHRT</sequence>
<dbReference type="EMBL" id="JANEYF010002437">
    <property type="protein sequence ID" value="KAJ8946492.1"/>
    <property type="molecule type" value="Genomic_DNA"/>
</dbReference>
<feature type="region of interest" description="Disordered" evidence="2">
    <location>
        <begin position="489"/>
        <end position="520"/>
    </location>
</feature>
<dbReference type="Proteomes" id="UP001162156">
    <property type="component" value="Unassembled WGS sequence"/>
</dbReference>
<proteinExistence type="predicted"/>
<evidence type="ECO:0000256" key="1">
    <source>
        <dbReference type="SAM" id="Coils"/>
    </source>
</evidence>
<feature type="compositionally biased region" description="Basic and acidic residues" evidence="2">
    <location>
        <begin position="489"/>
        <end position="499"/>
    </location>
</feature>
<feature type="compositionally biased region" description="Basic and acidic residues" evidence="2">
    <location>
        <begin position="116"/>
        <end position="127"/>
    </location>
</feature>
<organism evidence="3 4">
    <name type="scientific">Rhamnusium bicolor</name>
    <dbReference type="NCBI Taxonomy" id="1586634"/>
    <lineage>
        <taxon>Eukaryota</taxon>
        <taxon>Metazoa</taxon>
        <taxon>Ecdysozoa</taxon>
        <taxon>Arthropoda</taxon>
        <taxon>Hexapoda</taxon>
        <taxon>Insecta</taxon>
        <taxon>Pterygota</taxon>
        <taxon>Neoptera</taxon>
        <taxon>Endopterygota</taxon>
        <taxon>Coleoptera</taxon>
        <taxon>Polyphaga</taxon>
        <taxon>Cucujiformia</taxon>
        <taxon>Chrysomeloidea</taxon>
        <taxon>Cerambycidae</taxon>
        <taxon>Lepturinae</taxon>
        <taxon>Rhagiini</taxon>
        <taxon>Rhamnusium</taxon>
    </lineage>
</organism>
<feature type="compositionally biased region" description="Basic and acidic residues" evidence="2">
    <location>
        <begin position="731"/>
        <end position="747"/>
    </location>
</feature>
<evidence type="ECO:0000313" key="4">
    <source>
        <dbReference type="Proteomes" id="UP001162156"/>
    </source>
</evidence>
<protein>
    <submittedName>
        <fullName evidence="3">Uncharacterized protein</fullName>
    </submittedName>
</protein>
<name>A0AAV8Y512_9CUCU</name>
<accession>A0AAV8Y512</accession>
<feature type="region of interest" description="Disordered" evidence="2">
    <location>
        <begin position="829"/>
        <end position="891"/>
    </location>
</feature>
<feature type="compositionally biased region" description="Basic and acidic residues" evidence="2">
    <location>
        <begin position="353"/>
        <end position="391"/>
    </location>
</feature>
<feature type="region of interest" description="Disordered" evidence="2">
    <location>
        <begin position="161"/>
        <end position="189"/>
    </location>
</feature>
<feature type="compositionally biased region" description="Polar residues" evidence="2">
    <location>
        <begin position="392"/>
        <end position="406"/>
    </location>
</feature>
<evidence type="ECO:0000256" key="2">
    <source>
        <dbReference type="SAM" id="MobiDB-lite"/>
    </source>
</evidence>
<feature type="region of interest" description="Disordered" evidence="2">
    <location>
        <begin position="725"/>
        <end position="753"/>
    </location>
</feature>
<feature type="compositionally biased region" description="Basic residues" evidence="2">
    <location>
        <begin position="500"/>
        <end position="509"/>
    </location>
</feature>
<feature type="coiled-coil region" evidence="1">
    <location>
        <begin position="631"/>
        <end position="658"/>
    </location>
</feature>
<keyword evidence="4" id="KW-1185">Reference proteome</keyword>
<feature type="compositionally biased region" description="Basic residues" evidence="2">
    <location>
        <begin position="251"/>
        <end position="260"/>
    </location>
</feature>
<feature type="region of interest" description="Disordered" evidence="2">
    <location>
        <begin position="249"/>
        <end position="272"/>
    </location>
</feature>
<feature type="compositionally biased region" description="Basic and acidic residues" evidence="2">
    <location>
        <begin position="510"/>
        <end position="520"/>
    </location>
</feature>
<reference evidence="3" key="1">
    <citation type="journal article" date="2023" name="Insect Mol. Biol.">
        <title>Genome sequencing provides insights into the evolution of gene families encoding plant cell wall-degrading enzymes in longhorned beetles.</title>
        <authorList>
            <person name="Shin N.R."/>
            <person name="Okamura Y."/>
            <person name="Kirsch R."/>
            <person name="Pauchet Y."/>
        </authorList>
    </citation>
    <scope>NUCLEOTIDE SEQUENCE</scope>
    <source>
        <strain evidence="3">RBIC_L_NR</strain>
    </source>
</reference>
<feature type="coiled-coil region" evidence="1">
    <location>
        <begin position="23"/>
        <end position="64"/>
    </location>
</feature>
<evidence type="ECO:0000313" key="3">
    <source>
        <dbReference type="EMBL" id="KAJ8946492.1"/>
    </source>
</evidence>
<feature type="region of interest" description="Disordered" evidence="2">
    <location>
        <begin position="353"/>
        <end position="406"/>
    </location>
</feature>
<gene>
    <name evidence="3" type="ORF">NQ314_008886</name>
</gene>
<feature type="compositionally biased region" description="Basic and acidic residues" evidence="2">
    <location>
        <begin position="851"/>
        <end position="867"/>
    </location>
</feature>
<feature type="compositionally biased region" description="Basic and acidic residues" evidence="2">
    <location>
        <begin position="161"/>
        <end position="170"/>
    </location>
</feature>
<dbReference type="AlphaFoldDB" id="A0AAV8Y512"/>